<sequence length="407" mass="44137">MRSKVCGKRAADRHSRPYEPETARSLSGPALRCNPGTPHGPRSPASATNFHELGDINDPCTDLRKRHLPRSSEPQNSRSGGRHGVPRQVQAHVTVHDMNATDLTTPTVPPDRPAGPREFASPEGLRQLLFRLRDAGPDAWATDPEAEALLDHCAHRFGALARRYRQTSHDAAVAAFEVLRAPATVRAVDPWAVVTRAVELTVQANERADALLCSTGKARRLMSGGHRDVVRFGERDDGDRSWTDHLDTVTAVGRRPPDDSPTRASSVNGVAPGEVPVAVANIVELLVTLGWPRSVATNGLDYVCCRLAEAGNPATAFEYLRRDLTPLTLLDIPHRSWTALCRLVLGPDDGLGHVTGLLRRVLSGEPISTLLADQRLVNQIIRSARPGHGAAVPAADRPITTRMVRNA</sequence>
<dbReference type="Proteomes" id="UP001596011">
    <property type="component" value="Unassembled WGS sequence"/>
</dbReference>
<feature type="region of interest" description="Disordered" evidence="1">
    <location>
        <begin position="1"/>
        <end position="85"/>
    </location>
</feature>
<name>A0ABV9HPP2_9MICO</name>
<dbReference type="RefSeq" id="WP_377142538.1">
    <property type="nucleotide sequence ID" value="NZ_JBHSFI010000012.1"/>
</dbReference>
<feature type="compositionally biased region" description="Basic and acidic residues" evidence="1">
    <location>
        <begin position="9"/>
        <end position="22"/>
    </location>
</feature>
<keyword evidence="3" id="KW-1185">Reference proteome</keyword>
<comment type="caution">
    <text evidence="2">The sequence shown here is derived from an EMBL/GenBank/DDBJ whole genome shotgun (WGS) entry which is preliminary data.</text>
</comment>
<evidence type="ECO:0000256" key="1">
    <source>
        <dbReference type="SAM" id="MobiDB-lite"/>
    </source>
</evidence>
<accession>A0ABV9HPP2</accession>
<dbReference type="EMBL" id="JBHSFI010000012">
    <property type="protein sequence ID" value="MFC4632168.1"/>
    <property type="molecule type" value="Genomic_DNA"/>
</dbReference>
<protein>
    <submittedName>
        <fullName evidence="2">Uncharacterized protein</fullName>
    </submittedName>
</protein>
<evidence type="ECO:0000313" key="3">
    <source>
        <dbReference type="Proteomes" id="UP001596011"/>
    </source>
</evidence>
<evidence type="ECO:0000313" key="2">
    <source>
        <dbReference type="EMBL" id="MFC4632168.1"/>
    </source>
</evidence>
<organism evidence="2 3">
    <name type="scientific">Promicromonospora alba</name>
    <dbReference type="NCBI Taxonomy" id="1616110"/>
    <lineage>
        <taxon>Bacteria</taxon>
        <taxon>Bacillati</taxon>
        <taxon>Actinomycetota</taxon>
        <taxon>Actinomycetes</taxon>
        <taxon>Micrococcales</taxon>
        <taxon>Promicromonosporaceae</taxon>
        <taxon>Promicromonospora</taxon>
    </lineage>
</organism>
<proteinExistence type="predicted"/>
<reference evidence="3" key="1">
    <citation type="journal article" date="2019" name="Int. J. Syst. Evol. Microbiol.">
        <title>The Global Catalogue of Microorganisms (GCM) 10K type strain sequencing project: providing services to taxonomists for standard genome sequencing and annotation.</title>
        <authorList>
            <consortium name="The Broad Institute Genomics Platform"/>
            <consortium name="The Broad Institute Genome Sequencing Center for Infectious Disease"/>
            <person name="Wu L."/>
            <person name="Ma J."/>
        </authorList>
    </citation>
    <scope>NUCLEOTIDE SEQUENCE [LARGE SCALE GENOMIC DNA]</scope>
    <source>
        <strain evidence="3">CCUG 42722</strain>
    </source>
</reference>
<gene>
    <name evidence="2" type="ORF">ACFO6V_28255</name>
</gene>